<accession>A0ABX1GEK4</accession>
<dbReference type="CDD" id="cd00118">
    <property type="entry name" value="LysM"/>
    <property type="match status" value="3"/>
</dbReference>
<dbReference type="PROSITE" id="PS51782">
    <property type="entry name" value="LYSM"/>
    <property type="match status" value="3"/>
</dbReference>
<dbReference type="Proteomes" id="UP000765845">
    <property type="component" value="Unassembled WGS sequence"/>
</dbReference>
<organism evidence="3 4">
    <name type="scientific">Spongiibacter thalassae</name>
    <dbReference type="NCBI Taxonomy" id="2721624"/>
    <lineage>
        <taxon>Bacteria</taxon>
        <taxon>Pseudomonadati</taxon>
        <taxon>Pseudomonadota</taxon>
        <taxon>Gammaproteobacteria</taxon>
        <taxon>Cellvibrionales</taxon>
        <taxon>Spongiibacteraceae</taxon>
        <taxon>Spongiibacter</taxon>
    </lineage>
</organism>
<name>A0ABX1GEK4_9GAMM</name>
<dbReference type="PROSITE" id="PS00922">
    <property type="entry name" value="TRANSGLYCOSYLASE"/>
    <property type="match status" value="1"/>
</dbReference>
<evidence type="ECO:0000256" key="1">
    <source>
        <dbReference type="ARBA" id="ARBA00007734"/>
    </source>
</evidence>
<sequence>MKKAIKKKKIDNTEFVEPEDIGESEALASYANVWDRISDKLTFAEHVSRSEVDALEAWYAEHSYYLGNVSKRAGRYIHHIVEELEARDMPVDLALLPFVESAYDPFAYSHGRAAGLWQFIPSTAKYVGIEQNWWYDGRRDVLVATDAALNYLSDLNRRFDGDWMLTLAAYNAGAGTVNRAIRRNRKAGKPTDFWSLDLPKETERYVPKLLALVKIFGAPSSYNLTLPEVPDTQHFVKVDVGSQIDLAKAASLADVTLDELYRLNPGFNRWVTAPEGPHYLLIPEAKADLFSQNIADLAPEDRVRWTRYKVESGDNLITIARKFHVDVASLRTSNNLDSDLLKAGQLLLIPGGSKNTPLQSLNRGTASTKKREYRVKSGDTLSEIASAHKVSTRDLIRWNRLDKGALIKPGQTLAIYTKSGHNPDGHLKKVGYRVRNGDNLSRIASRFNLSVNDIVKWNSLRPGRYLQPGQALTLYVDITTADL</sequence>
<dbReference type="Pfam" id="PF01476">
    <property type="entry name" value="LysM"/>
    <property type="match status" value="3"/>
</dbReference>
<dbReference type="CDD" id="cd16894">
    <property type="entry name" value="MltD-like"/>
    <property type="match status" value="1"/>
</dbReference>
<dbReference type="EMBL" id="JAAWWK010000002">
    <property type="protein sequence ID" value="NKI17366.1"/>
    <property type="molecule type" value="Genomic_DNA"/>
</dbReference>
<dbReference type="Gene3D" id="3.10.350.10">
    <property type="entry name" value="LysM domain"/>
    <property type="match status" value="3"/>
</dbReference>
<dbReference type="SUPFAM" id="SSF54106">
    <property type="entry name" value="LysM domain"/>
    <property type="match status" value="3"/>
</dbReference>
<dbReference type="SUPFAM" id="SSF53955">
    <property type="entry name" value="Lysozyme-like"/>
    <property type="match status" value="1"/>
</dbReference>
<gene>
    <name evidence="3" type="ORF">HCU74_08050</name>
</gene>
<dbReference type="SMART" id="SM00257">
    <property type="entry name" value="LysM"/>
    <property type="match status" value="3"/>
</dbReference>
<dbReference type="PANTHER" id="PTHR33734:SF22">
    <property type="entry name" value="MEMBRANE-BOUND LYTIC MUREIN TRANSGLYCOSYLASE D"/>
    <property type="match status" value="1"/>
</dbReference>
<feature type="domain" description="LysM" evidence="2">
    <location>
        <begin position="371"/>
        <end position="415"/>
    </location>
</feature>
<dbReference type="InterPro" id="IPR036779">
    <property type="entry name" value="LysM_dom_sf"/>
</dbReference>
<evidence type="ECO:0000313" key="3">
    <source>
        <dbReference type="EMBL" id="NKI17366.1"/>
    </source>
</evidence>
<proteinExistence type="inferred from homology"/>
<feature type="domain" description="LysM" evidence="2">
    <location>
        <begin position="306"/>
        <end position="349"/>
    </location>
</feature>
<dbReference type="InterPro" id="IPR018392">
    <property type="entry name" value="LysM"/>
</dbReference>
<evidence type="ECO:0000313" key="4">
    <source>
        <dbReference type="Proteomes" id="UP000765845"/>
    </source>
</evidence>
<dbReference type="InterPro" id="IPR000189">
    <property type="entry name" value="Transglyc_AS"/>
</dbReference>
<reference evidence="3 4" key="1">
    <citation type="submission" date="2020-04" db="EMBL/GenBank/DDBJ databases">
        <authorList>
            <person name="Yoon J."/>
        </authorList>
    </citation>
    <scope>NUCLEOTIDE SEQUENCE [LARGE SCALE GENOMIC DNA]</scope>
    <source>
        <strain evidence="3 4">KMU-166</strain>
    </source>
</reference>
<comment type="similarity">
    <text evidence="1">Belongs to the transglycosylase Slt family.</text>
</comment>
<evidence type="ECO:0000259" key="2">
    <source>
        <dbReference type="PROSITE" id="PS51782"/>
    </source>
</evidence>
<dbReference type="InterPro" id="IPR008258">
    <property type="entry name" value="Transglycosylase_SLT_dom_1"/>
</dbReference>
<dbReference type="Pfam" id="PF01464">
    <property type="entry name" value="SLT"/>
    <property type="match status" value="1"/>
</dbReference>
<keyword evidence="4" id="KW-1185">Reference proteome</keyword>
<protein>
    <submittedName>
        <fullName evidence="3">LysM peptidoglycan-binding domain-containing protein</fullName>
    </submittedName>
</protein>
<dbReference type="InterPro" id="IPR023346">
    <property type="entry name" value="Lysozyme-like_dom_sf"/>
</dbReference>
<comment type="caution">
    <text evidence="3">The sequence shown here is derived from an EMBL/GenBank/DDBJ whole genome shotgun (WGS) entry which is preliminary data.</text>
</comment>
<dbReference type="Gene3D" id="1.10.530.10">
    <property type="match status" value="1"/>
</dbReference>
<feature type="domain" description="LysM" evidence="2">
    <location>
        <begin position="430"/>
        <end position="474"/>
    </location>
</feature>
<dbReference type="PANTHER" id="PTHR33734">
    <property type="entry name" value="LYSM DOMAIN-CONTAINING GPI-ANCHORED PROTEIN 2"/>
    <property type="match status" value="1"/>
</dbReference>